<protein>
    <submittedName>
        <fullName evidence="2">Uncharacterized protein</fullName>
    </submittedName>
</protein>
<comment type="caution">
    <text evidence="2">The sequence shown here is derived from an EMBL/GenBank/DDBJ whole genome shotgun (WGS) entry which is preliminary data.</text>
</comment>
<keyword evidence="3" id="KW-1185">Reference proteome</keyword>
<evidence type="ECO:0000256" key="1">
    <source>
        <dbReference type="SAM" id="MobiDB-lite"/>
    </source>
</evidence>
<dbReference type="Proteomes" id="UP001431235">
    <property type="component" value="Unassembled WGS sequence"/>
</dbReference>
<sequence length="93" mass="9886">MLDAPSAGRVHEPPALVIGSRNGSSRPLRPWLPPRASGAAFEGMRPVLEAPDVAGQASRQSFTGQLPALREWRQAAEPEDGHVAATGVLWRPA</sequence>
<evidence type="ECO:0000313" key="3">
    <source>
        <dbReference type="Proteomes" id="UP001431235"/>
    </source>
</evidence>
<dbReference type="RefSeq" id="WP_250064398.1">
    <property type="nucleotide sequence ID" value="NZ_JAIKTS010000003.1"/>
</dbReference>
<reference evidence="2 3" key="1">
    <citation type="submission" date="2021-08" db="EMBL/GenBank/DDBJ databases">
        <title>Novel members of of the genus Stenotrophomonas from differernt environment.</title>
        <authorList>
            <person name="Deng Y."/>
        </authorList>
    </citation>
    <scope>NUCLEOTIDE SEQUENCE [LARGE SCALE GENOMIC DNA]</scope>
    <source>
        <strain evidence="2 3">CPCC 101365</strain>
    </source>
</reference>
<organism evidence="2 3">
    <name type="scientific">Stenotrophomonas mori</name>
    <dbReference type="NCBI Taxonomy" id="2871096"/>
    <lineage>
        <taxon>Bacteria</taxon>
        <taxon>Pseudomonadati</taxon>
        <taxon>Pseudomonadota</taxon>
        <taxon>Gammaproteobacteria</taxon>
        <taxon>Lysobacterales</taxon>
        <taxon>Lysobacteraceae</taxon>
        <taxon>Stenotrophomonas</taxon>
    </lineage>
</organism>
<gene>
    <name evidence="2" type="ORF">K5L01_10730</name>
</gene>
<proteinExistence type="predicted"/>
<accession>A0ABT0SIF8</accession>
<evidence type="ECO:0000313" key="2">
    <source>
        <dbReference type="EMBL" id="MCL7715122.1"/>
    </source>
</evidence>
<name>A0ABT0SIF8_9GAMM</name>
<feature type="region of interest" description="Disordered" evidence="1">
    <location>
        <begin position="1"/>
        <end position="31"/>
    </location>
</feature>
<dbReference type="EMBL" id="JAIKTS010000003">
    <property type="protein sequence ID" value="MCL7715122.1"/>
    <property type="molecule type" value="Genomic_DNA"/>
</dbReference>